<keyword evidence="2" id="KW-1185">Reference proteome</keyword>
<reference evidence="1" key="2">
    <citation type="submission" date="2020-09" db="EMBL/GenBank/DDBJ databases">
        <authorList>
            <person name="Sun Q."/>
            <person name="Zhou Y."/>
        </authorList>
    </citation>
    <scope>NUCLEOTIDE SEQUENCE</scope>
    <source>
        <strain evidence="1">CGMCC 4.7679</strain>
    </source>
</reference>
<dbReference type="AlphaFoldDB" id="A0A8H9MB21"/>
<proteinExistence type="predicted"/>
<protein>
    <submittedName>
        <fullName evidence="1">Uncharacterized protein</fullName>
    </submittedName>
</protein>
<dbReference type="Gene3D" id="3.90.226.10">
    <property type="entry name" value="2-enoyl-CoA Hydratase, Chain A, domain 1"/>
    <property type="match status" value="1"/>
</dbReference>
<evidence type="ECO:0000313" key="1">
    <source>
        <dbReference type="EMBL" id="GHF41407.1"/>
    </source>
</evidence>
<comment type="caution">
    <text evidence="1">The sequence shown here is derived from an EMBL/GenBank/DDBJ whole genome shotgun (WGS) entry which is preliminary data.</text>
</comment>
<gene>
    <name evidence="1" type="ORF">GCM10017566_13560</name>
</gene>
<sequence length="166" mass="17448">MRTLSLSDWNADAKELRGADEVVLIEANGLRYGDGATGFFRRLDTLTVPTVTVVSGQCDASALALLASVSLGFAADDLRVEVAADTVLALGLTSLLSAPPLRSLLFTQPDAAALRRCGLAQEGAPEEAAVRLADPSAALLVRSLRVAARSTPAQAREYDAELRRLA</sequence>
<name>A0A8H9MB21_9PSEU</name>
<accession>A0A8H9MB21</accession>
<dbReference type="SUPFAM" id="SSF52096">
    <property type="entry name" value="ClpP/crotonase"/>
    <property type="match status" value="1"/>
</dbReference>
<organism evidence="1 2">
    <name type="scientific">Amycolatopsis bartoniae</name>
    <dbReference type="NCBI Taxonomy" id="941986"/>
    <lineage>
        <taxon>Bacteria</taxon>
        <taxon>Bacillati</taxon>
        <taxon>Actinomycetota</taxon>
        <taxon>Actinomycetes</taxon>
        <taxon>Pseudonocardiales</taxon>
        <taxon>Pseudonocardiaceae</taxon>
        <taxon>Amycolatopsis</taxon>
    </lineage>
</organism>
<evidence type="ECO:0000313" key="2">
    <source>
        <dbReference type="Proteomes" id="UP000658656"/>
    </source>
</evidence>
<dbReference type="InterPro" id="IPR029045">
    <property type="entry name" value="ClpP/crotonase-like_dom_sf"/>
</dbReference>
<dbReference type="EMBL" id="BNAV01000001">
    <property type="protein sequence ID" value="GHF41407.1"/>
    <property type="molecule type" value="Genomic_DNA"/>
</dbReference>
<reference evidence="1" key="1">
    <citation type="journal article" date="2014" name="Int. J. Syst. Evol. Microbiol.">
        <title>Complete genome sequence of Corynebacterium casei LMG S-19264T (=DSM 44701T), isolated from a smear-ripened cheese.</title>
        <authorList>
            <consortium name="US DOE Joint Genome Institute (JGI-PGF)"/>
            <person name="Walter F."/>
            <person name="Albersmeier A."/>
            <person name="Kalinowski J."/>
            <person name="Ruckert C."/>
        </authorList>
    </citation>
    <scope>NUCLEOTIDE SEQUENCE</scope>
    <source>
        <strain evidence="1">CGMCC 4.7679</strain>
    </source>
</reference>
<dbReference type="RefSeq" id="WP_145938021.1">
    <property type="nucleotide sequence ID" value="NZ_BNAV01000001.1"/>
</dbReference>
<dbReference type="OrthoDB" id="9897450at2"/>
<dbReference type="Proteomes" id="UP000658656">
    <property type="component" value="Unassembled WGS sequence"/>
</dbReference>